<dbReference type="Gene3D" id="3.30.200.20">
    <property type="entry name" value="Phosphorylase Kinase, domain 1"/>
    <property type="match status" value="1"/>
</dbReference>
<name>M7ZVE2_TRIUA</name>
<keyword evidence="2" id="KW-0216">Detoxification</keyword>
<evidence type="ECO:0000256" key="5">
    <source>
        <dbReference type="ARBA" id="ARBA00058521"/>
    </source>
</evidence>
<evidence type="ECO:0000256" key="3">
    <source>
        <dbReference type="ARBA" id="ARBA00022676"/>
    </source>
</evidence>
<comment type="similarity">
    <text evidence="1">Belongs to the UDP-glycosyltransferase family.</text>
</comment>
<accession>M7ZVE2</accession>
<dbReference type="FunFam" id="3.40.50.2000:FF:000057">
    <property type="entry name" value="Glycosyltransferase"/>
    <property type="match status" value="1"/>
</dbReference>
<sequence length="642" mass="69668">MAESDHNIHVLLVSYPAQGHINPLLQLAKRLAGHRGIRCTLAVTRSVLGNSGGPSQAGAVHIAAFSDGCDRQGYDEVGDVQTFLARLESVGSSTLDELLRSEAEQGRPVHAVVYDAFLLWAPRVARRHGAKCAAFFTQACAVNVVYAHAWAGLVKLPVDKENAPAKLPGLPTPLSPADFPSFLTDPSSSPAYLHLLLQQCEGLEVADHSLINSFDELQPEEAEYLASRWGAKAVGPSIPSAYLDSRMADDTSYGFHLHTPMAAESKAWLDDRPARSVVYVSFGSLATPDATQVAEVAEGLYTSGHPFLWVVRASETRKLPEGFVDKAKSKGRGLFVTWSPQLEVLAHPAVGCFVTHCGWNSTIEALSIGVPMVAVPQWSDQPTNAKYVEDVWHVGVRVKGTVTKEELASSATRMLCPVCFAHCGMDNGTSFGMFFVDVNESFAVELKQHIMRKSKEVVMKSKHMKLGYKCLASVADRRSPHASHVAIKVERHEIYGINDGESERHGRLRRRLVHRGWISISTNNRDNARDQVSITMTRHSLGAALNAFDITENGYSCTAAAARSLSPCAAAAPASRSGLTLPRPPASVFCRVRNARDIVRNVDEGSDMKGGSKVIVVPHKHDGVFITKAKEDPLCTKNMVAG</sequence>
<dbReference type="OMA" id="MLALPQW"/>
<evidence type="ECO:0000256" key="1">
    <source>
        <dbReference type="ARBA" id="ARBA00009995"/>
    </source>
</evidence>
<evidence type="ECO:0000313" key="7">
    <source>
        <dbReference type="EMBL" id="EMS63606.1"/>
    </source>
</evidence>
<organism evidence="7">
    <name type="scientific">Triticum urartu</name>
    <name type="common">Red wild einkorn</name>
    <name type="synonym">Crithodium urartu</name>
    <dbReference type="NCBI Taxonomy" id="4572"/>
    <lineage>
        <taxon>Eukaryota</taxon>
        <taxon>Viridiplantae</taxon>
        <taxon>Streptophyta</taxon>
        <taxon>Embryophyta</taxon>
        <taxon>Tracheophyta</taxon>
        <taxon>Spermatophyta</taxon>
        <taxon>Magnoliopsida</taxon>
        <taxon>Liliopsida</taxon>
        <taxon>Poales</taxon>
        <taxon>Poaceae</taxon>
        <taxon>BOP clade</taxon>
        <taxon>Pooideae</taxon>
        <taxon>Triticodae</taxon>
        <taxon>Triticeae</taxon>
        <taxon>Triticinae</taxon>
        <taxon>Triticum</taxon>
    </lineage>
</organism>
<dbReference type="SUPFAM" id="SSF53756">
    <property type="entry name" value="UDP-Glycosyltransferase/glycogen phosphorylase"/>
    <property type="match status" value="1"/>
</dbReference>
<comment type="function">
    <text evidence="5">Involved in the detoxification of the Fusarium mycotoxin deoxynivalenol by the transfer of glucose from UDP-D-glucose to the hydroxyl group at C-3, forming deoxynivalenol-3-O-beta-D-glucoside.</text>
</comment>
<reference evidence="7" key="1">
    <citation type="journal article" date="2013" name="Nature">
        <title>Draft genome of the wheat A-genome progenitor Triticum urartu.</title>
        <authorList>
            <person name="Ling H.Q."/>
            <person name="Zhao S."/>
            <person name="Liu D."/>
            <person name="Wang J."/>
            <person name="Sun H."/>
            <person name="Zhang C."/>
            <person name="Fan H."/>
            <person name="Li D."/>
            <person name="Dong L."/>
            <person name="Tao Y."/>
            <person name="Gao C."/>
            <person name="Wu H."/>
            <person name="Li Y."/>
            <person name="Cui Y."/>
            <person name="Guo X."/>
            <person name="Zheng S."/>
            <person name="Wang B."/>
            <person name="Yu K."/>
            <person name="Liang Q."/>
            <person name="Yang W."/>
            <person name="Lou X."/>
            <person name="Chen J."/>
            <person name="Feng M."/>
            <person name="Jian J."/>
            <person name="Zhang X."/>
            <person name="Luo G."/>
            <person name="Jiang Y."/>
            <person name="Liu J."/>
            <person name="Wang Z."/>
            <person name="Sha Y."/>
            <person name="Zhang B."/>
            <person name="Wu H."/>
            <person name="Tang D."/>
            <person name="Shen Q."/>
            <person name="Xue P."/>
            <person name="Zou S."/>
            <person name="Wang X."/>
            <person name="Liu X."/>
            <person name="Wang F."/>
            <person name="Yang Y."/>
            <person name="An X."/>
            <person name="Dong Z."/>
            <person name="Zhang K."/>
            <person name="Zhang X."/>
            <person name="Luo M.C."/>
            <person name="Dvorak J."/>
            <person name="Tong Y."/>
            <person name="Wang J."/>
            <person name="Yang H."/>
            <person name="Li Z."/>
            <person name="Wang D."/>
            <person name="Zhang A."/>
            <person name="Wang J."/>
        </authorList>
    </citation>
    <scope>NUCLEOTIDE SEQUENCE</scope>
</reference>
<dbReference type="InterPro" id="IPR002213">
    <property type="entry name" value="UDP_glucos_trans"/>
</dbReference>
<gene>
    <name evidence="7" type="ORF">TRIUR3_31175</name>
</gene>
<keyword evidence="4 7" id="KW-0808">Transferase</keyword>
<evidence type="ECO:0000256" key="4">
    <source>
        <dbReference type="ARBA" id="ARBA00022679"/>
    </source>
</evidence>
<dbReference type="FunFam" id="3.40.50.2000:FF:000237">
    <property type="entry name" value="Glycosyltransferase"/>
    <property type="match status" value="1"/>
</dbReference>
<dbReference type="GO" id="GO:0080044">
    <property type="term" value="F:quercetin 7-O-glucosyltransferase activity"/>
    <property type="evidence" value="ECO:0007669"/>
    <property type="project" value="TreeGrafter"/>
</dbReference>
<keyword evidence="3" id="KW-0328">Glycosyltransferase</keyword>
<dbReference type="Gene3D" id="3.40.50.2000">
    <property type="entry name" value="Glycogen Phosphorylase B"/>
    <property type="match status" value="2"/>
</dbReference>
<dbReference type="PANTHER" id="PTHR11926:SF1556">
    <property type="entry name" value="GLYCOSYLTRANSFERASE"/>
    <property type="match status" value="1"/>
</dbReference>
<dbReference type="CDD" id="cd03784">
    <property type="entry name" value="GT1_Gtf-like"/>
    <property type="match status" value="1"/>
</dbReference>
<dbReference type="InterPro" id="IPR035595">
    <property type="entry name" value="UDP_glycos_trans_CS"/>
</dbReference>
<dbReference type="eggNOG" id="KOG1192">
    <property type="taxonomic scope" value="Eukaryota"/>
</dbReference>
<protein>
    <recommendedName>
        <fullName evidence="6">Deoxynivalenol-UDP-glucosyltransferase</fullName>
    </recommendedName>
</protein>
<dbReference type="STRING" id="4572.M7ZVE2"/>
<dbReference type="GO" id="GO:0080043">
    <property type="term" value="F:quercetin 3-O-glucosyltransferase activity"/>
    <property type="evidence" value="ECO:0007669"/>
    <property type="project" value="TreeGrafter"/>
</dbReference>
<dbReference type="EMBL" id="KD066867">
    <property type="protein sequence ID" value="EMS63606.1"/>
    <property type="molecule type" value="Genomic_DNA"/>
</dbReference>
<dbReference type="AlphaFoldDB" id="M7ZVE2"/>
<dbReference type="GO" id="GO:0098754">
    <property type="term" value="P:detoxification"/>
    <property type="evidence" value="ECO:0007669"/>
    <property type="project" value="UniProtKB-ARBA"/>
</dbReference>
<dbReference type="Pfam" id="PF00201">
    <property type="entry name" value="UDPGT"/>
    <property type="match status" value="1"/>
</dbReference>
<evidence type="ECO:0000256" key="2">
    <source>
        <dbReference type="ARBA" id="ARBA00022575"/>
    </source>
</evidence>
<proteinExistence type="inferred from homology"/>
<dbReference type="PANTHER" id="PTHR11926">
    <property type="entry name" value="GLUCOSYL/GLUCURONOSYL TRANSFERASES"/>
    <property type="match status" value="1"/>
</dbReference>
<dbReference type="PROSITE" id="PS00375">
    <property type="entry name" value="UDPGT"/>
    <property type="match status" value="1"/>
</dbReference>
<evidence type="ECO:0000256" key="6">
    <source>
        <dbReference type="ARBA" id="ARBA00077935"/>
    </source>
</evidence>